<evidence type="ECO:0000313" key="7">
    <source>
        <dbReference type="EMBL" id="SDX38850.1"/>
    </source>
</evidence>
<feature type="compositionally biased region" description="Low complexity" evidence="6">
    <location>
        <begin position="1"/>
        <end position="22"/>
    </location>
</feature>
<proteinExistence type="inferred from homology"/>
<dbReference type="InterPro" id="IPR001624">
    <property type="entry name" value="FliE"/>
</dbReference>
<keyword evidence="7" id="KW-0966">Cell projection</keyword>
<evidence type="ECO:0000256" key="4">
    <source>
        <dbReference type="ARBA" id="ARBA00023143"/>
    </source>
</evidence>
<dbReference type="RefSeq" id="WP_092569591.1">
    <property type="nucleotide sequence ID" value="NZ_BMXH01000003.1"/>
</dbReference>
<comment type="similarity">
    <text evidence="2 5">Belongs to the FliE family.</text>
</comment>
<dbReference type="Pfam" id="PF02049">
    <property type="entry name" value="FliE"/>
    <property type="match status" value="1"/>
</dbReference>
<gene>
    <name evidence="5" type="primary">fliE</name>
    <name evidence="7" type="ORF">SAMN05443545_105166</name>
</gene>
<dbReference type="Proteomes" id="UP000198500">
    <property type="component" value="Unassembled WGS sequence"/>
</dbReference>
<evidence type="ECO:0000256" key="1">
    <source>
        <dbReference type="ARBA" id="ARBA00004117"/>
    </source>
</evidence>
<evidence type="ECO:0000256" key="5">
    <source>
        <dbReference type="HAMAP-Rule" id="MF_00724"/>
    </source>
</evidence>
<name>A0A1H3B9Z8_9GAMM</name>
<dbReference type="GO" id="GO:0009425">
    <property type="term" value="C:bacterial-type flagellum basal body"/>
    <property type="evidence" value="ECO:0007669"/>
    <property type="project" value="UniProtKB-SubCell"/>
</dbReference>
<dbReference type="PANTHER" id="PTHR34653:SF1">
    <property type="entry name" value="FLAGELLAR HOOK-BASAL BODY COMPLEX PROTEIN FLIE"/>
    <property type="match status" value="1"/>
</dbReference>
<dbReference type="HAMAP" id="MF_00724">
    <property type="entry name" value="FliE"/>
    <property type="match status" value="1"/>
</dbReference>
<reference evidence="7 8" key="1">
    <citation type="submission" date="2016-10" db="EMBL/GenBank/DDBJ databases">
        <authorList>
            <person name="de Groot N.N."/>
        </authorList>
    </citation>
    <scope>NUCLEOTIDE SEQUENCE [LARGE SCALE GENOMIC DNA]</scope>
    <source>
        <strain evidence="7 8">DSM 19219</strain>
    </source>
</reference>
<keyword evidence="7" id="KW-0969">Cilium</keyword>
<dbReference type="GO" id="GO:0071973">
    <property type="term" value="P:bacterial-type flagellum-dependent cell motility"/>
    <property type="evidence" value="ECO:0007669"/>
    <property type="project" value="InterPro"/>
</dbReference>
<organism evidence="7 8">
    <name type="scientific">Aidingimonas halophila</name>
    <dbReference type="NCBI Taxonomy" id="574349"/>
    <lineage>
        <taxon>Bacteria</taxon>
        <taxon>Pseudomonadati</taxon>
        <taxon>Pseudomonadota</taxon>
        <taxon>Gammaproteobacteria</taxon>
        <taxon>Oceanospirillales</taxon>
        <taxon>Halomonadaceae</taxon>
        <taxon>Aidingimonas</taxon>
    </lineage>
</organism>
<dbReference type="STRING" id="574349.SAMN05443545_105166"/>
<accession>A0A1H3B9Z8</accession>
<sequence length="109" mass="11849">MSSSAMQDALAQMQSMASQASMTPEKGQQVSTAVGDTGFADELQSSIERINELKQASKSQERAFQAGDPDVALNDVMIDKQKASVAFEMGVQVRNRLVTAYKDIMNMQV</sequence>
<comment type="subcellular location">
    <subcellularLocation>
        <location evidence="1 5">Bacterial flagellum basal body</location>
    </subcellularLocation>
</comment>
<evidence type="ECO:0000256" key="3">
    <source>
        <dbReference type="ARBA" id="ARBA00018024"/>
    </source>
</evidence>
<protein>
    <recommendedName>
        <fullName evidence="3 5">Flagellar hook-basal body complex protein FliE</fullName>
    </recommendedName>
</protein>
<evidence type="ECO:0000256" key="6">
    <source>
        <dbReference type="SAM" id="MobiDB-lite"/>
    </source>
</evidence>
<dbReference type="GO" id="GO:0005198">
    <property type="term" value="F:structural molecule activity"/>
    <property type="evidence" value="ECO:0007669"/>
    <property type="project" value="UniProtKB-UniRule"/>
</dbReference>
<dbReference type="EMBL" id="FNNI01000005">
    <property type="protein sequence ID" value="SDX38850.1"/>
    <property type="molecule type" value="Genomic_DNA"/>
</dbReference>
<dbReference type="NCBIfam" id="TIGR00205">
    <property type="entry name" value="fliE"/>
    <property type="match status" value="1"/>
</dbReference>
<keyword evidence="8" id="KW-1185">Reference proteome</keyword>
<keyword evidence="7" id="KW-0282">Flagellum</keyword>
<keyword evidence="4 5" id="KW-0975">Bacterial flagellum</keyword>
<evidence type="ECO:0000313" key="8">
    <source>
        <dbReference type="Proteomes" id="UP000198500"/>
    </source>
</evidence>
<evidence type="ECO:0000256" key="2">
    <source>
        <dbReference type="ARBA" id="ARBA00009272"/>
    </source>
</evidence>
<dbReference type="GO" id="GO:0003774">
    <property type="term" value="F:cytoskeletal motor activity"/>
    <property type="evidence" value="ECO:0007669"/>
    <property type="project" value="InterPro"/>
</dbReference>
<dbReference type="PANTHER" id="PTHR34653">
    <property type="match status" value="1"/>
</dbReference>
<dbReference type="PRINTS" id="PR01006">
    <property type="entry name" value="FLGHOOKFLIE"/>
</dbReference>
<feature type="region of interest" description="Disordered" evidence="6">
    <location>
        <begin position="1"/>
        <end position="37"/>
    </location>
</feature>
<dbReference type="AlphaFoldDB" id="A0A1H3B9Z8"/>
<dbReference type="OrthoDB" id="8909229at2"/>